<dbReference type="Proteomes" id="UP000295192">
    <property type="component" value="Unassembled WGS sequence"/>
</dbReference>
<feature type="compositionally biased region" description="Low complexity" evidence="1">
    <location>
        <begin position="163"/>
        <end position="185"/>
    </location>
</feature>
<evidence type="ECO:0000256" key="1">
    <source>
        <dbReference type="SAM" id="MobiDB-lite"/>
    </source>
</evidence>
<feature type="region of interest" description="Disordered" evidence="1">
    <location>
        <begin position="161"/>
        <end position="185"/>
    </location>
</feature>
<proteinExistence type="predicted"/>
<feature type="region of interest" description="Disordered" evidence="1">
    <location>
        <begin position="115"/>
        <end position="144"/>
    </location>
</feature>
<comment type="caution">
    <text evidence="2">The sequence shown here is derived from an EMBL/GenBank/DDBJ whole genome shotgun (WGS) entry which is preliminary data.</text>
</comment>
<dbReference type="AlphaFoldDB" id="A0A484AUB7"/>
<accession>A0A484AUB7</accession>
<feature type="compositionally biased region" description="Low complexity" evidence="1">
    <location>
        <begin position="115"/>
        <end position="127"/>
    </location>
</feature>
<evidence type="ECO:0000313" key="3">
    <source>
        <dbReference type="Proteomes" id="UP000295192"/>
    </source>
</evidence>
<dbReference type="STRING" id="7232.A0A484AUB7"/>
<evidence type="ECO:0000313" key="2">
    <source>
        <dbReference type="EMBL" id="TDG39642.1"/>
    </source>
</evidence>
<organism evidence="2 3">
    <name type="scientific">Drosophila navojoa</name>
    <name type="common">Fruit fly</name>
    <dbReference type="NCBI Taxonomy" id="7232"/>
    <lineage>
        <taxon>Eukaryota</taxon>
        <taxon>Metazoa</taxon>
        <taxon>Ecdysozoa</taxon>
        <taxon>Arthropoda</taxon>
        <taxon>Hexapoda</taxon>
        <taxon>Insecta</taxon>
        <taxon>Pterygota</taxon>
        <taxon>Neoptera</taxon>
        <taxon>Endopterygota</taxon>
        <taxon>Diptera</taxon>
        <taxon>Brachycera</taxon>
        <taxon>Muscomorpha</taxon>
        <taxon>Ephydroidea</taxon>
        <taxon>Drosophilidae</taxon>
        <taxon>Drosophila</taxon>
    </lineage>
</organism>
<dbReference type="EMBL" id="LSRL02000900">
    <property type="protein sequence ID" value="TDG39642.1"/>
    <property type="molecule type" value="Genomic_DNA"/>
</dbReference>
<sequence length="185" mass="20238">MENFTVPLVAESSASSIVSYAASRNNDSNNQHLQHLQQQHHQHQLLSLYHKDQMLAAGSSPISPFINYAQLQKDTQSNPDSYPTVDSFTSLQAIDSSQLDVVVSLNGLCDRIFASPNPHSSNSTNNNLIDAKVSEPPSGNNRPLILESVTMSSFANILFNSRNNTNTDTNTNTNTNTNTDTNTNT</sequence>
<dbReference type="OrthoDB" id="10509291at2759"/>
<protein>
    <submittedName>
        <fullName evidence="2">Uncharacterized protein</fullName>
    </submittedName>
</protein>
<gene>
    <name evidence="2" type="ORF">AWZ03_013935</name>
</gene>
<dbReference type="OMA" id="QAIDSCH"/>
<feature type="non-terminal residue" evidence="2">
    <location>
        <position position="185"/>
    </location>
</feature>
<reference evidence="2 3" key="1">
    <citation type="journal article" date="2019" name="J. Hered.">
        <title>An Improved Genome Assembly for Drosophila navojoa, the Basal Species in the mojavensis Cluster.</title>
        <authorList>
            <person name="Vanderlinde T."/>
            <person name="Dupim E.G."/>
            <person name="Nazario-Yepiz N.O."/>
            <person name="Carvalho A.B."/>
        </authorList>
    </citation>
    <scope>NUCLEOTIDE SEQUENCE [LARGE SCALE GENOMIC DNA]</scope>
    <source>
        <strain evidence="2">Navoj_Jal97</strain>
        <tissue evidence="2">Whole organism</tissue>
    </source>
</reference>
<name>A0A484AUB7_DRONA</name>
<keyword evidence="3" id="KW-1185">Reference proteome</keyword>